<dbReference type="KEGG" id="hwc:Hqrw_3004"/>
<evidence type="ECO:0000256" key="1">
    <source>
        <dbReference type="ARBA" id="ARBA00022679"/>
    </source>
</evidence>
<evidence type="ECO:0000313" key="6">
    <source>
        <dbReference type="Proteomes" id="UP000007954"/>
    </source>
</evidence>
<dbReference type="InterPro" id="IPR050861">
    <property type="entry name" value="Dihydroxyacetone_Kinase"/>
</dbReference>
<evidence type="ECO:0000313" key="5">
    <source>
        <dbReference type="EMBL" id="CCC40800.1"/>
    </source>
</evidence>
<dbReference type="EC" id="2.7.1.29" evidence="5"/>
<feature type="compositionally biased region" description="Acidic residues" evidence="3">
    <location>
        <begin position="230"/>
        <end position="247"/>
    </location>
</feature>
<dbReference type="HOGENOM" id="CLU_066424_1_0_2"/>
<keyword evidence="1 5" id="KW-0808">Transferase</keyword>
<keyword evidence="2 5" id="KW-0418">Kinase</keyword>
<dbReference type="OrthoDB" id="236809at2157"/>
<evidence type="ECO:0000259" key="4">
    <source>
        <dbReference type="PROSITE" id="PS51480"/>
    </source>
</evidence>
<dbReference type="Proteomes" id="UP000007954">
    <property type="component" value="Chromosome"/>
</dbReference>
<accession>G0LLJ4</accession>
<evidence type="ECO:0000256" key="3">
    <source>
        <dbReference type="SAM" id="MobiDB-lite"/>
    </source>
</evidence>
<name>G0LLJ4_HALWC</name>
<dbReference type="Gene3D" id="1.25.40.340">
    <property type="match status" value="1"/>
</dbReference>
<gene>
    <name evidence="5" type="primary">dhaL</name>
    <name evidence="5" type="ordered locus">Hqrw_3004</name>
</gene>
<dbReference type="NCBIfam" id="TIGR02365">
    <property type="entry name" value="dha_L_ycgS"/>
    <property type="match status" value="1"/>
</dbReference>
<dbReference type="SMART" id="SM01120">
    <property type="entry name" value="Dak2"/>
    <property type="match status" value="1"/>
</dbReference>
<dbReference type="InterPro" id="IPR012737">
    <property type="entry name" value="DhaK_L_YcgS"/>
</dbReference>
<dbReference type="InterPro" id="IPR036117">
    <property type="entry name" value="DhaL_dom_sf"/>
</dbReference>
<dbReference type="GO" id="GO:0019563">
    <property type="term" value="P:glycerol catabolic process"/>
    <property type="evidence" value="ECO:0007669"/>
    <property type="project" value="TreeGrafter"/>
</dbReference>
<dbReference type="GO" id="GO:0004371">
    <property type="term" value="F:glycerone kinase activity"/>
    <property type="evidence" value="ECO:0007669"/>
    <property type="project" value="UniProtKB-EC"/>
</dbReference>
<reference evidence="5 6" key="1">
    <citation type="journal article" date="2011" name="PLoS ONE">
        <title>Haloquadratum walsbyi: limited diversity in a global pond.</title>
        <authorList>
            <person name="Dyall-Smith M."/>
            <person name="Pfeiffer F."/>
            <person name="Klee K."/>
            <person name="Palm P."/>
            <person name="Gross K."/>
            <person name="Schuster S.C."/>
            <person name="Rampp M."/>
            <person name="Oesterhelt D."/>
        </authorList>
    </citation>
    <scope>NUCLEOTIDE SEQUENCE [LARGE SCALE GENOMIC DNA]</scope>
    <source>
        <strain evidence="6">DSM 16854 / JCM 12705 / C23</strain>
    </source>
</reference>
<dbReference type="GeneID" id="12447781"/>
<dbReference type="GO" id="GO:0005829">
    <property type="term" value="C:cytosol"/>
    <property type="evidence" value="ECO:0007669"/>
    <property type="project" value="TreeGrafter"/>
</dbReference>
<dbReference type="FunFam" id="1.25.40.340:FF:000002">
    <property type="entry name" value="Dihydroxyacetone kinase, L subunit"/>
    <property type="match status" value="1"/>
</dbReference>
<dbReference type="EMBL" id="FR746099">
    <property type="protein sequence ID" value="CCC40800.1"/>
    <property type="molecule type" value="Genomic_DNA"/>
</dbReference>
<dbReference type="Pfam" id="PF02734">
    <property type="entry name" value="Dak2"/>
    <property type="match status" value="1"/>
</dbReference>
<feature type="region of interest" description="Disordered" evidence="3">
    <location>
        <begin position="228"/>
        <end position="247"/>
    </location>
</feature>
<organism evidence="5 6">
    <name type="scientific">Haloquadratum walsbyi (strain DSM 16854 / JCM 12705 / C23)</name>
    <dbReference type="NCBI Taxonomy" id="768065"/>
    <lineage>
        <taxon>Archaea</taxon>
        <taxon>Methanobacteriati</taxon>
        <taxon>Methanobacteriota</taxon>
        <taxon>Stenosarchaea group</taxon>
        <taxon>Halobacteria</taxon>
        <taxon>Halobacteriales</taxon>
        <taxon>Haloferacaceae</taxon>
        <taxon>Haloquadratum</taxon>
    </lineage>
</organism>
<dbReference type="InterPro" id="IPR004007">
    <property type="entry name" value="DhaL_dom"/>
</dbReference>
<evidence type="ECO:0000256" key="2">
    <source>
        <dbReference type="ARBA" id="ARBA00022777"/>
    </source>
</evidence>
<dbReference type="PANTHER" id="PTHR28629:SF4">
    <property type="entry name" value="TRIOKINASE_FMN CYCLASE"/>
    <property type="match status" value="1"/>
</dbReference>
<feature type="domain" description="DhaL" evidence="4">
    <location>
        <begin position="11"/>
        <end position="210"/>
    </location>
</feature>
<dbReference type="RefSeq" id="WP_014556330.1">
    <property type="nucleotide sequence ID" value="NC_017459.1"/>
</dbReference>
<dbReference type="BRENDA" id="2.7.1.29">
    <property type="organism ID" value="9421"/>
</dbReference>
<protein>
    <submittedName>
        <fullName evidence="5">Dihydroxyacetone kinase subunit DhaL</fullName>
        <ecNumber evidence="5">2.7.1.29</ecNumber>
    </submittedName>
</protein>
<dbReference type="PROSITE" id="PS51480">
    <property type="entry name" value="DHAL"/>
    <property type="match status" value="1"/>
</dbReference>
<proteinExistence type="predicted"/>
<dbReference type="PANTHER" id="PTHR28629">
    <property type="entry name" value="TRIOKINASE/FMN CYCLASE"/>
    <property type="match status" value="1"/>
</dbReference>
<dbReference type="AlphaFoldDB" id="G0LLJ4"/>
<dbReference type="SUPFAM" id="SSF101473">
    <property type="entry name" value="DhaL-like"/>
    <property type="match status" value="1"/>
</dbReference>
<sequence length="247" mass="26279">MSEDIHERQRPVVLEAINAVADRIESEQDHLTELDSAIGDADHGANLTRGFSSVREELEEIEDEPIDAIVKEVGTTLISNVGGASGPLYGGTLLTASQELTDGITAESSVAFAEAYLAKVKDRGDATVGDKTMVDTLTPAVHTYKKSIEEDELPPLTALAKAVDAAERGVEYTVPLKAMKGRASFLGWRSVGHQDPGATSTLYILEELLAVAETHLEGETAVEAVAENVSETDESADDAEATDAEQK</sequence>